<keyword evidence="5" id="KW-0732">Signal</keyword>
<reference evidence="6 7" key="1">
    <citation type="submission" date="2024-08" db="EMBL/GenBank/DDBJ databases">
        <authorList>
            <person name="Cucini C."/>
            <person name="Frati F."/>
        </authorList>
    </citation>
    <scope>NUCLEOTIDE SEQUENCE [LARGE SCALE GENOMIC DNA]</scope>
</reference>
<organism evidence="6 7">
    <name type="scientific">Orchesella dallaii</name>
    <dbReference type="NCBI Taxonomy" id="48710"/>
    <lineage>
        <taxon>Eukaryota</taxon>
        <taxon>Metazoa</taxon>
        <taxon>Ecdysozoa</taxon>
        <taxon>Arthropoda</taxon>
        <taxon>Hexapoda</taxon>
        <taxon>Collembola</taxon>
        <taxon>Entomobryomorpha</taxon>
        <taxon>Entomobryoidea</taxon>
        <taxon>Orchesellidae</taxon>
        <taxon>Orchesellinae</taxon>
        <taxon>Orchesella</taxon>
    </lineage>
</organism>
<dbReference type="InterPro" id="IPR002213">
    <property type="entry name" value="UDP_glucos_trans"/>
</dbReference>
<dbReference type="Gene3D" id="3.40.50.2000">
    <property type="entry name" value="Glycogen Phosphorylase B"/>
    <property type="match status" value="2"/>
</dbReference>
<keyword evidence="4" id="KW-1133">Transmembrane helix</keyword>
<name>A0ABP1Q5B8_9HEXA</name>
<comment type="caution">
    <text evidence="6">The sequence shown here is derived from an EMBL/GenBank/DDBJ whole genome shotgun (WGS) entry which is preliminary data.</text>
</comment>
<accession>A0ABP1Q5B8</accession>
<keyword evidence="7" id="KW-1185">Reference proteome</keyword>
<dbReference type="EMBL" id="CAXLJM020000024">
    <property type="protein sequence ID" value="CAL8089896.1"/>
    <property type="molecule type" value="Genomic_DNA"/>
</dbReference>
<protein>
    <recommendedName>
        <fullName evidence="8">UDP-glucuronosyltransferase</fullName>
    </recommendedName>
</protein>
<evidence type="ECO:0000256" key="1">
    <source>
        <dbReference type="ARBA" id="ARBA00009995"/>
    </source>
</evidence>
<dbReference type="SUPFAM" id="SSF53756">
    <property type="entry name" value="UDP-Glycosyltransferase/glycogen phosphorylase"/>
    <property type="match status" value="1"/>
</dbReference>
<feature type="chain" id="PRO_5047084883" description="UDP-glucuronosyltransferase" evidence="5">
    <location>
        <begin position="27"/>
        <end position="528"/>
    </location>
</feature>
<dbReference type="InterPro" id="IPR050271">
    <property type="entry name" value="UDP-glycosyltransferase"/>
</dbReference>
<dbReference type="PANTHER" id="PTHR48043:SF159">
    <property type="entry name" value="EG:EG0003.4 PROTEIN-RELATED"/>
    <property type="match status" value="1"/>
</dbReference>
<dbReference type="CDD" id="cd03784">
    <property type="entry name" value="GT1_Gtf-like"/>
    <property type="match status" value="1"/>
</dbReference>
<evidence type="ECO:0000256" key="5">
    <source>
        <dbReference type="SAM" id="SignalP"/>
    </source>
</evidence>
<feature type="signal peptide" evidence="5">
    <location>
        <begin position="1"/>
        <end position="26"/>
    </location>
</feature>
<dbReference type="Proteomes" id="UP001642540">
    <property type="component" value="Unassembled WGS sequence"/>
</dbReference>
<evidence type="ECO:0000256" key="2">
    <source>
        <dbReference type="ARBA" id="ARBA00022676"/>
    </source>
</evidence>
<keyword evidence="4" id="KW-0812">Transmembrane</keyword>
<keyword evidence="4" id="KW-0472">Membrane</keyword>
<dbReference type="Pfam" id="PF00201">
    <property type="entry name" value="UDPGT"/>
    <property type="match status" value="1"/>
</dbReference>
<comment type="similarity">
    <text evidence="1">Belongs to the UDP-glycosyltransferase family.</text>
</comment>
<dbReference type="PANTHER" id="PTHR48043">
    <property type="entry name" value="EG:EG0003.4 PROTEIN-RELATED"/>
    <property type="match status" value="1"/>
</dbReference>
<proteinExistence type="inferred from homology"/>
<evidence type="ECO:0000313" key="7">
    <source>
        <dbReference type="Proteomes" id="UP001642540"/>
    </source>
</evidence>
<evidence type="ECO:0000313" key="6">
    <source>
        <dbReference type="EMBL" id="CAL8089896.1"/>
    </source>
</evidence>
<evidence type="ECO:0008006" key="8">
    <source>
        <dbReference type="Google" id="ProtNLM"/>
    </source>
</evidence>
<keyword evidence="3" id="KW-0808">Transferase</keyword>
<sequence length="528" mass="60370">MKGSTSTVILVALLVSSSLLLDVANGKKILVVTFFSSKSHKLTYMPLIEELGKRGHDVTVLTPIKPTKQMKNVKEILTVDFEEIEKKFVEEKKFNPFENKEKNKNVNPFLMLDFFQDLCRDTYDLPIIKEIMKGSFDLIFVQPMFNDCAFGLVHKMKAPLVLFSPVSVGGFLAEKVGAHFPPSFNPHLFLSFQPEMNFYERFVNFGFTVLFEGILRFYYEPGMEALYREKLGDNSIPSVREILANTSLILSNGHFTLHRPKPYMPDIVDVGGLHSRPAKPIPKDLEDFIKQGKDGFIYFSMGSAIKGSQMPEAKRKLFLNVFSKVKQQVLWKWETETMPDLPKNVKLSKWLPQQDLLGHKDIKMFITHCGGGSTEEAIYHGTPLLGLPMFGDQPLNAKLAKSHDFMVELDWNTITEEQLLSSIQELAYNPKYRDNVKKLSALYKDQPDEPLNRAVYWVEYVMRHNGATHLRSAGRKLNFIQYHSYDVILAYITLISVALYLIVSISKYIICKICCRSSKTSTSKSKRE</sequence>
<evidence type="ECO:0000256" key="4">
    <source>
        <dbReference type="SAM" id="Phobius"/>
    </source>
</evidence>
<keyword evidence="2" id="KW-0328">Glycosyltransferase</keyword>
<gene>
    <name evidence="6" type="ORF">ODALV1_LOCUS7497</name>
</gene>
<feature type="transmembrane region" description="Helical" evidence="4">
    <location>
        <begin position="488"/>
        <end position="510"/>
    </location>
</feature>
<evidence type="ECO:0000256" key="3">
    <source>
        <dbReference type="ARBA" id="ARBA00022679"/>
    </source>
</evidence>